<dbReference type="CDD" id="cd00567">
    <property type="entry name" value="ACAD"/>
    <property type="match status" value="1"/>
</dbReference>
<comment type="caution">
    <text evidence="8">The sequence shown here is derived from an EMBL/GenBank/DDBJ whole genome shotgun (WGS) entry which is preliminary data.</text>
</comment>
<name>A0A7I9XQ07_9MYCO</name>
<comment type="similarity">
    <text evidence="2">Belongs to the acyl-CoA dehydrogenase family.</text>
</comment>
<keyword evidence="4" id="KW-0274">FAD</keyword>
<dbReference type="OrthoDB" id="8677713at2"/>
<evidence type="ECO:0000256" key="2">
    <source>
        <dbReference type="ARBA" id="ARBA00009347"/>
    </source>
</evidence>
<reference evidence="8 9" key="1">
    <citation type="journal article" date="2019" name="Emerg. Microbes Infect.">
        <title>Comprehensive subspecies identification of 175 nontuberculous mycobacteria species based on 7547 genomic profiles.</title>
        <authorList>
            <person name="Matsumoto Y."/>
            <person name="Kinjo T."/>
            <person name="Motooka D."/>
            <person name="Nabeya D."/>
            <person name="Jung N."/>
            <person name="Uechi K."/>
            <person name="Horii T."/>
            <person name="Iida T."/>
            <person name="Fujita J."/>
            <person name="Nakamura S."/>
        </authorList>
    </citation>
    <scope>NUCLEOTIDE SEQUENCE [LARGE SCALE GENOMIC DNA]</scope>
    <source>
        <strain evidence="8 9">JCM 16017</strain>
    </source>
</reference>
<dbReference type="GO" id="GO:0003995">
    <property type="term" value="F:acyl-CoA dehydrogenase activity"/>
    <property type="evidence" value="ECO:0007669"/>
    <property type="project" value="TreeGrafter"/>
</dbReference>
<sequence>MSYIPSDEALELGAVVRRFLDKHSPEDTVRDRMSDAGSYDPQVWRTLAVELGVHGLAVPEEFGGSGAGLTELGMVFQELGRNLYGAPILASVGFATTVLLYCTDTAARQELLPPLVSGEMVAAVAWGGPDPSRSSVTATAAGGESATLNGLADYVLSGPQADILLVSVTTADGPEMYAVEDARRLPWHEITPLDQTRKLGHVELRAVPARRLSITGDALDRAVDIWTLLLAAEQLGGAAQVLEQAVDYARTRIQFGRPIGSFQAIKHRCADLLVAVELARSVVWHGLWTADHDPQDLAIAAALAGSAATDTYMRAAAENVQIHGGIGFTWEHPAHLYLKRAKASSLLLRSPAQNRDRVGMCLELPSGVEYVGC</sequence>
<dbReference type="InterPro" id="IPR037069">
    <property type="entry name" value="AcylCoA_DH/ox_N_sf"/>
</dbReference>
<dbReference type="Proteomes" id="UP000465263">
    <property type="component" value="Unassembled WGS sequence"/>
</dbReference>
<dbReference type="SUPFAM" id="SSF47203">
    <property type="entry name" value="Acyl-CoA dehydrogenase C-terminal domain-like"/>
    <property type="match status" value="1"/>
</dbReference>
<protein>
    <submittedName>
        <fullName evidence="8">Acyl-CoA dehydrogenase</fullName>
    </submittedName>
</protein>
<evidence type="ECO:0000313" key="9">
    <source>
        <dbReference type="Proteomes" id="UP000465263"/>
    </source>
</evidence>
<evidence type="ECO:0000256" key="4">
    <source>
        <dbReference type="ARBA" id="ARBA00022827"/>
    </source>
</evidence>
<evidence type="ECO:0000256" key="1">
    <source>
        <dbReference type="ARBA" id="ARBA00001974"/>
    </source>
</evidence>
<keyword evidence="3" id="KW-0285">Flavoprotein</keyword>
<organism evidence="8 9">
    <name type="scientific">Mycolicibacter senuensis</name>
    <dbReference type="NCBI Taxonomy" id="386913"/>
    <lineage>
        <taxon>Bacteria</taxon>
        <taxon>Bacillati</taxon>
        <taxon>Actinomycetota</taxon>
        <taxon>Actinomycetes</taxon>
        <taxon>Mycobacteriales</taxon>
        <taxon>Mycobacteriaceae</taxon>
        <taxon>Mycolicibacter</taxon>
    </lineage>
</organism>
<keyword evidence="5" id="KW-0560">Oxidoreductase</keyword>
<dbReference type="Gene3D" id="1.20.140.10">
    <property type="entry name" value="Butyryl-CoA Dehydrogenase, subunit A, domain 3"/>
    <property type="match status" value="1"/>
</dbReference>
<dbReference type="SUPFAM" id="SSF56645">
    <property type="entry name" value="Acyl-CoA dehydrogenase NM domain-like"/>
    <property type="match status" value="1"/>
</dbReference>
<evidence type="ECO:0000259" key="6">
    <source>
        <dbReference type="Pfam" id="PF00441"/>
    </source>
</evidence>
<dbReference type="PANTHER" id="PTHR43884">
    <property type="entry name" value="ACYL-COA DEHYDROGENASE"/>
    <property type="match status" value="1"/>
</dbReference>
<dbReference type="GO" id="GO:0050660">
    <property type="term" value="F:flavin adenine dinucleotide binding"/>
    <property type="evidence" value="ECO:0007669"/>
    <property type="project" value="InterPro"/>
</dbReference>
<evidence type="ECO:0000259" key="7">
    <source>
        <dbReference type="Pfam" id="PF02771"/>
    </source>
</evidence>
<evidence type="ECO:0000256" key="3">
    <source>
        <dbReference type="ARBA" id="ARBA00022630"/>
    </source>
</evidence>
<dbReference type="Pfam" id="PF02771">
    <property type="entry name" value="Acyl-CoA_dh_N"/>
    <property type="match status" value="1"/>
</dbReference>
<feature type="domain" description="Acyl-CoA dehydrogenase/oxidase N-terminal" evidence="7">
    <location>
        <begin position="6"/>
        <end position="119"/>
    </location>
</feature>
<dbReference type="EMBL" id="BLKV01000002">
    <property type="protein sequence ID" value="GFG71994.1"/>
    <property type="molecule type" value="Genomic_DNA"/>
</dbReference>
<dbReference type="AlphaFoldDB" id="A0A7I9XQ07"/>
<proteinExistence type="inferred from homology"/>
<dbReference type="InterPro" id="IPR009075">
    <property type="entry name" value="AcylCo_DH/oxidase_C"/>
</dbReference>
<feature type="domain" description="Acyl-CoA dehydrogenase/oxidase C-terminal" evidence="6">
    <location>
        <begin position="228"/>
        <end position="345"/>
    </location>
</feature>
<evidence type="ECO:0000313" key="8">
    <source>
        <dbReference type="EMBL" id="GFG71994.1"/>
    </source>
</evidence>
<comment type="cofactor">
    <cofactor evidence="1">
        <name>FAD</name>
        <dbReference type="ChEBI" id="CHEBI:57692"/>
    </cofactor>
</comment>
<dbReference type="PANTHER" id="PTHR43884:SF20">
    <property type="entry name" value="ACYL-COA DEHYDROGENASE FADE28"/>
    <property type="match status" value="1"/>
</dbReference>
<dbReference type="InterPro" id="IPR013786">
    <property type="entry name" value="AcylCoA_DH/ox_N"/>
</dbReference>
<dbReference type="InterPro" id="IPR009100">
    <property type="entry name" value="AcylCoA_DH/oxidase_NM_dom_sf"/>
</dbReference>
<dbReference type="RefSeq" id="WP_085082086.1">
    <property type="nucleotide sequence ID" value="NZ_BLKV01000002.1"/>
</dbReference>
<accession>A0A7I9XQ07</accession>
<keyword evidence="9" id="KW-1185">Reference proteome</keyword>
<gene>
    <name evidence="8" type="primary">acd_3</name>
    <name evidence="8" type="ORF">MSEN_37140</name>
</gene>
<dbReference type="Gene3D" id="1.10.540.10">
    <property type="entry name" value="Acyl-CoA dehydrogenase/oxidase, N-terminal domain"/>
    <property type="match status" value="1"/>
</dbReference>
<dbReference type="InterPro" id="IPR036250">
    <property type="entry name" value="AcylCo_DH-like_C"/>
</dbReference>
<dbReference type="Pfam" id="PF00441">
    <property type="entry name" value="Acyl-CoA_dh_1"/>
    <property type="match status" value="1"/>
</dbReference>
<evidence type="ECO:0000256" key="5">
    <source>
        <dbReference type="ARBA" id="ARBA00023002"/>
    </source>
</evidence>